<comment type="similarity">
    <text evidence="6 7">Belongs to the polyphosphate kinase 1 (PPK1) family.</text>
</comment>
<dbReference type="SUPFAM" id="SSF143724">
    <property type="entry name" value="PHP14-like"/>
    <property type="match status" value="1"/>
</dbReference>
<evidence type="ECO:0000256" key="2">
    <source>
        <dbReference type="ARBA" id="ARBA00022679"/>
    </source>
</evidence>
<organism evidence="12 13">
    <name type="scientific">Parashewanella spongiae</name>
    <dbReference type="NCBI Taxonomy" id="342950"/>
    <lineage>
        <taxon>Bacteria</taxon>
        <taxon>Pseudomonadati</taxon>
        <taxon>Pseudomonadota</taxon>
        <taxon>Gammaproteobacteria</taxon>
        <taxon>Alteromonadales</taxon>
        <taxon>Shewanellaceae</taxon>
        <taxon>Parashewanella</taxon>
    </lineage>
</organism>
<comment type="function">
    <text evidence="6 7">Catalyzes the reversible transfer of the terminal phosphate of ATP to form a long-chain polyphosphate (polyP).</text>
</comment>
<feature type="binding site" evidence="6">
    <location>
        <position position="376"/>
    </location>
    <ligand>
        <name>Mg(2+)</name>
        <dbReference type="ChEBI" id="CHEBI:18420"/>
    </ligand>
</feature>
<dbReference type="PANTHER" id="PTHR30218:SF0">
    <property type="entry name" value="POLYPHOSPHATE KINASE"/>
    <property type="match status" value="1"/>
</dbReference>
<dbReference type="GO" id="GO:0005524">
    <property type="term" value="F:ATP binding"/>
    <property type="evidence" value="ECO:0007669"/>
    <property type="project" value="UniProtKB-KW"/>
</dbReference>
<keyword evidence="6" id="KW-0479">Metal-binding</keyword>
<dbReference type="InterPro" id="IPR024953">
    <property type="entry name" value="PP_kinase_middle"/>
</dbReference>
<comment type="caution">
    <text evidence="12">The sequence shown here is derived from an EMBL/GenBank/DDBJ whole genome shotgun (WGS) entry which is preliminary data.</text>
</comment>
<dbReference type="InterPro" id="IPR003414">
    <property type="entry name" value="PP_kinase"/>
</dbReference>
<dbReference type="InterPro" id="IPR036830">
    <property type="entry name" value="PP_kinase_middle_dom_sf"/>
</dbReference>
<proteinExistence type="inferred from homology"/>
<dbReference type="GO" id="GO:0008976">
    <property type="term" value="F:polyphosphate kinase activity"/>
    <property type="evidence" value="ECO:0007669"/>
    <property type="project" value="UniProtKB-UniRule"/>
</dbReference>
<feature type="binding site" evidence="6">
    <location>
        <position position="47"/>
    </location>
    <ligand>
        <name>ATP</name>
        <dbReference type="ChEBI" id="CHEBI:30616"/>
    </ligand>
</feature>
<dbReference type="Pfam" id="PF13089">
    <property type="entry name" value="PP_kinase_N"/>
    <property type="match status" value="1"/>
</dbReference>
<dbReference type="EC" id="2.7.4.1" evidence="6 7"/>
<feature type="binding site" evidence="6">
    <location>
        <position position="469"/>
    </location>
    <ligand>
        <name>ATP</name>
        <dbReference type="ChEBI" id="CHEBI:30616"/>
    </ligand>
</feature>
<evidence type="ECO:0000259" key="8">
    <source>
        <dbReference type="Pfam" id="PF02503"/>
    </source>
</evidence>
<dbReference type="RefSeq" id="WP_121853809.1">
    <property type="nucleotide sequence ID" value="NZ_CP037952.1"/>
</dbReference>
<dbReference type="SUPFAM" id="SSF56024">
    <property type="entry name" value="Phospholipase D/nuclease"/>
    <property type="match status" value="2"/>
</dbReference>
<evidence type="ECO:0000256" key="6">
    <source>
        <dbReference type="HAMAP-Rule" id="MF_00347"/>
    </source>
</evidence>
<keyword evidence="1 6" id="KW-0597">Phosphoprotein</keyword>
<dbReference type="OrthoDB" id="9761456at2"/>
<keyword evidence="2 6" id="KW-0808">Transferase</keyword>
<evidence type="ECO:0000256" key="3">
    <source>
        <dbReference type="ARBA" id="ARBA00022741"/>
    </source>
</evidence>
<dbReference type="CDD" id="cd09167">
    <property type="entry name" value="PLDc_EcPPK1_C2_like"/>
    <property type="match status" value="1"/>
</dbReference>
<comment type="cofactor">
    <cofactor evidence="6">
        <name>Mg(2+)</name>
        <dbReference type="ChEBI" id="CHEBI:18420"/>
    </cofactor>
</comment>
<dbReference type="Pfam" id="PF13090">
    <property type="entry name" value="PP_kinase_C"/>
    <property type="match status" value="1"/>
</dbReference>
<feature type="binding site" evidence="6">
    <location>
        <position position="406"/>
    </location>
    <ligand>
        <name>Mg(2+)</name>
        <dbReference type="ChEBI" id="CHEBI:18420"/>
    </ligand>
</feature>
<dbReference type="Gene3D" id="3.30.1840.10">
    <property type="entry name" value="Polyphosphate kinase middle domain"/>
    <property type="match status" value="1"/>
</dbReference>
<dbReference type="Proteomes" id="UP000273022">
    <property type="component" value="Unassembled WGS sequence"/>
</dbReference>
<dbReference type="PANTHER" id="PTHR30218">
    <property type="entry name" value="POLYPHOSPHATE KINASE"/>
    <property type="match status" value="1"/>
</dbReference>
<evidence type="ECO:0000256" key="4">
    <source>
        <dbReference type="ARBA" id="ARBA00022777"/>
    </source>
</evidence>
<evidence type="ECO:0000256" key="1">
    <source>
        <dbReference type="ARBA" id="ARBA00022553"/>
    </source>
</evidence>
<evidence type="ECO:0000259" key="10">
    <source>
        <dbReference type="Pfam" id="PF13090"/>
    </source>
</evidence>
<dbReference type="InterPro" id="IPR025198">
    <property type="entry name" value="PPK_N_dom"/>
</dbReference>
<keyword evidence="6" id="KW-0460">Magnesium</keyword>
<dbReference type="EMBL" id="QYYH01000068">
    <property type="protein sequence ID" value="RJY13164.1"/>
    <property type="molecule type" value="Genomic_DNA"/>
</dbReference>
<comment type="PTM">
    <text evidence="6 7">An intermediate of this reaction is the autophosphorylated ppk in which a phosphate is covalently linked to a histidine residue through a N-P bond.</text>
</comment>
<evidence type="ECO:0000313" key="13">
    <source>
        <dbReference type="Proteomes" id="UP000273022"/>
    </source>
</evidence>
<evidence type="ECO:0000256" key="7">
    <source>
        <dbReference type="RuleBase" id="RU003800"/>
    </source>
</evidence>
<evidence type="ECO:0000313" key="12">
    <source>
        <dbReference type="EMBL" id="RJY13164.1"/>
    </source>
</evidence>
<accession>A0A3A6THY3</accession>
<dbReference type="HAMAP" id="MF_00347">
    <property type="entry name" value="Polyphosphate_kinase"/>
    <property type="match status" value="1"/>
</dbReference>
<dbReference type="InterPro" id="IPR041108">
    <property type="entry name" value="PP_kinase_C_1"/>
</dbReference>
<dbReference type="InterPro" id="IPR036832">
    <property type="entry name" value="PPK_N_dom_sf"/>
</dbReference>
<sequence>MSRTNHSLFIAKELSWLSFNERVLQEAFDPNVPLVERVRFLGIFSSNMDEFFRVRVAAVRRAILIESIETDKDSCKLSLMTQIQSKVLSLQESFDNTYNELMRELIRRNIFLVNEQQLSDFHQSWIRKYFRNHLKRHIAPIIVSKNRELTKNISDGITYLSVCLYKDKRKQYALIEVPTKNVPRFVQLPSEDSKTTKRLILLDNIIRFCADELFNPFFDYDEIDVHSMKLTRDADFDITDELEHTQLEKMTKGLKKRLTAEPVRLVYDREMPEHTLQMLKSQLKIRSSEFLIPGGRYHSFKDFMDFPNPSRKYLEFEKMLSLDCTNFTRFNNAFDAISYGDILLNYPFYKFSHFTELIRQAAYDPAVKFINITLYRVAKKSRVIESLIDAVRNGKRVTVILELRARFDEEANIEWTKVLMAAGVTVHHGIPNLKVHSKLCVIGRKENDAIKLYSHIGTGNFNERTAKVYTDMSLFTANEEISNETQKLFDLIQHPYRQYQFKHLIVSPYNSRRRLEQFIDAEIYEATQNKKAQIILKLNNLVDKSLIKKLYQASKAGVKIKLLIRGMCSLVTKIPNVSENIEVISIVDRYLEHSRLMLFHAGGEQKVYLCSADWMTRNIDNRVEVGTPIYDLKLKKIIIDILNIHFSDNTKARIINAEQSNPYKRRGNKKKIRSQEAIFQYFVNLENQLAKEFEQTQLTSQNK</sequence>
<dbReference type="PIRSF" id="PIRSF015589">
    <property type="entry name" value="PP_kinase"/>
    <property type="match status" value="1"/>
</dbReference>
<dbReference type="GO" id="GO:0006799">
    <property type="term" value="P:polyphosphate biosynthetic process"/>
    <property type="evidence" value="ECO:0007669"/>
    <property type="project" value="UniProtKB-UniRule"/>
</dbReference>
<name>A0A3A6THY3_9GAMM</name>
<keyword evidence="3 6" id="KW-0547">Nucleotide-binding</keyword>
<feature type="binding site" evidence="6">
    <location>
        <position position="593"/>
    </location>
    <ligand>
        <name>ATP</name>
        <dbReference type="ChEBI" id="CHEBI:30616"/>
    </ligand>
</feature>
<feature type="domain" description="Polyphosphate kinase C-terminal" evidence="10">
    <location>
        <begin position="504"/>
        <end position="675"/>
    </location>
</feature>
<protein>
    <recommendedName>
        <fullName evidence="6 7">Polyphosphate kinase</fullName>
        <ecNumber evidence="6 7">2.7.4.1</ecNumber>
    </recommendedName>
    <alternativeName>
        <fullName evidence="6">ATP-polyphosphate phosphotransferase</fullName>
    </alternativeName>
    <alternativeName>
        <fullName evidence="6">Polyphosphoric acid kinase</fullName>
    </alternativeName>
</protein>
<feature type="active site" description="Phosphohistidine intermediate" evidence="6">
    <location>
        <position position="436"/>
    </location>
</feature>
<keyword evidence="4 6" id="KW-0418">Kinase</keyword>
<dbReference type="Gene3D" id="1.20.58.310">
    <property type="entry name" value="Polyphosphate kinase N-terminal domain"/>
    <property type="match status" value="1"/>
</dbReference>
<evidence type="ECO:0000259" key="11">
    <source>
        <dbReference type="Pfam" id="PF17941"/>
    </source>
</evidence>
<feature type="domain" description="Polyphosphate kinase C-terminal" evidence="11">
    <location>
        <begin position="333"/>
        <end position="497"/>
    </location>
</feature>
<feature type="binding site" evidence="6">
    <location>
        <position position="565"/>
    </location>
    <ligand>
        <name>ATP</name>
        <dbReference type="ChEBI" id="CHEBI:30616"/>
    </ligand>
</feature>
<comment type="catalytic activity">
    <reaction evidence="6 7">
        <text>[phosphate](n) + ATP = [phosphate](n+1) + ADP</text>
        <dbReference type="Rhea" id="RHEA:19573"/>
        <dbReference type="Rhea" id="RHEA-COMP:9859"/>
        <dbReference type="Rhea" id="RHEA-COMP:14280"/>
        <dbReference type="ChEBI" id="CHEBI:16838"/>
        <dbReference type="ChEBI" id="CHEBI:30616"/>
        <dbReference type="ChEBI" id="CHEBI:456216"/>
        <dbReference type="EC" id="2.7.4.1"/>
    </reaction>
</comment>
<dbReference type="GO" id="GO:0046872">
    <property type="term" value="F:metal ion binding"/>
    <property type="evidence" value="ECO:0007669"/>
    <property type="project" value="UniProtKB-KW"/>
</dbReference>
<evidence type="ECO:0000259" key="9">
    <source>
        <dbReference type="Pfam" id="PF13089"/>
    </source>
</evidence>
<dbReference type="Pfam" id="PF02503">
    <property type="entry name" value="PP_kinase"/>
    <property type="match status" value="1"/>
</dbReference>
<keyword evidence="13" id="KW-1185">Reference proteome</keyword>
<dbReference type="Gene3D" id="3.30.870.10">
    <property type="entry name" value="Endonuclease Chain A"/>
    <property type="match status" value="2"/>
</dbReference>
<dbReference type="AlphaFoldDB" id="A0A3A6THY3"/>
<dbReference type="NCBIfam" id="TIGR03705">
    <property type="entry name" value="poly_P_kin"/>
    <property type="match status" value="1"/>
</dbReference>
<dbReference type="InterPro" id="IPR025200">
    <property type="entry name" value="PPK_C_dom2"/>
</dbReference>
<evidence type="ECO:0000256" key="5">
    <source>
        <dbReference type="ARBA" id="ARBA00022840"/>
    </source>
</evidence>
<dbReference type="Pfam" id="PF17941">
    <property type="entry name" value="PP_kinase_C_1"/>
    <property type="match status" value="1"/>
</dbReference>
<reference evidence="12 13" key="1">
    <citation type="submission" date="2018-09" db="EMBL/GenBank/DDBJ databases">
        <title>Phylogeny of the Shewanellaceae, and recommendation for two new genera, Pseudoshewanella and Parashewanella.</title>
        <authorList>
            <person name="Wang G."/>
        </authorList>
    </citation>
    <scope>NUCLEOTIDE SEQUENCE [LARGE SCALE GENOMIC DNA]</scope>
    <source>
        <strain evidence="12 13">KCTC 22492</strain>
    </source>
</reference>
<dbReference type="SUPFAM" id="SSF140356">
    <property type="entry name" value="PPK N-terminal domain-like"/>
    <property type="match status" value="1"/>
</dbReference>
<dbReference type="NCBIfam" id="NF003917">
    <property type="entry name" value="PRK05443.1-1"/>
    <property type="match status" value="1"/>
</dbReference>
<gene>
    <name evidence="12" type="primary">ppk1</name>
    <name evidence="6" type="synonym">ppk</name>
    <name evidence="12" type="ORF">D5R81_11640</name>
</gene>
<dbReference type="GO" id="GO:0009358">
    <property type="term" value="C:polyphosphate kinase complex"/>
    <property type="evidence" value="ECO:0007669"/>
    <property type="project" value="InterPro"/>
</dbReference>
<keyword evidence="5 6" id="KW-0067">ATP-binding</keyword>
<feature type="domain" description="Polyphosphate kinase N-terminal" evidence="9">
    <location>
        <begin position="9"/>
        <end position="112"/>
    </location>
</feature>
<feature type="domain" description="Polyphosphate kinase middle" evidence="8">
    <location>
        <begin position="122"/>
        <end position="306"/>
    </location>
</feature>